<evidence type="ECO:0000313" key="1">
    <source>
        <dbReference type="EMBL" id="MFD2311731.1"/>
    </source>
</evidence>
<accession>A0ABW5EDS1</accession>
<protein>
    <submittedName>
        <fullName evidence="1">Uncharacterized protein</fullName>
    </submittedName>
</protein>
<name>A0ABW5EDS1_9GAMM</name>
<organism evidence="1 2">
    <name type="scientific">Microbulbifer halophilus</name>
    <dbReference type="NCBI Taxonomy" id="453963"/>
    <lineage>
        <taxon>Bacteria</taxon>
        <taxon>Pseudomonadati</taxon>
        <taxon>Pseudomonadota</taxon>
        <taxon>Gammaproteobacteria</taxon>
        <taxon>Cellvibrionales</taxon>
        <taxon>Microbulbiferaceae</taxon>
        <taxon>Microbulbifer</taxon>
    </lineage>
</organism>
<comment type="caution">
    <text evidence="1">The sequence shown here is derived from an EMBL/GenBank/DDBJ whole genome shotgun (WGS) entry which is preliminary data.</text>
</comment>
<evidence type="ECO:0000313" key="2">
    <source>
        <dbReference type="Proteomes" id="UP001597425"/>
    </source>
</evidence>
<dbReference type="EMBL" id="JBHUJD010000021">
    <property type="protein sequence ID" value="MFD2311731.1"/>
    <property type="molecule type" value="Genomic_DNA"/>
</dbReference>
<keyword evidence="2" id="KW-1185">Reference proteome</keyword>
<gene>
    <name evidence="1" type="ORF">ACFSKX_14985</name>
</gene>
<dbReference type="Proteomes" id="UP001597425">
    <property type="component" value="Unassembled WGS sequence"/>
</dbReference>
<proteinExistence type="predicted"/>
<reference evidence="2" key="1">
    <citation type="journal article" date="2019" name="Int. J. Syst. Evol. Microbiol.">
        <title>The Global Catalogue of Microorganisms (GCM) 10K type strain sequencing project: providing services to taxonomists for standard genome sequencing and annotation.</title>
        <authorList>
            <consortium name="The Broad Institute Genomics Platform"/>
            <consortium name="The Broad Institute Genome Sequencing Center for Infectious Disease"/>
            <person name="Wu L."/>
            <person name="Ma J."/>
        </authorList>
    </citation>
    <scope>NUCLEOTIDE SEQUENCE [LARGE SCALE GENOMIC DNA]</scope>
    <source>
        <strain evidence="2">KCTC 12848</strain>
    </source>
</reference>
<dbReference type="RefSeq" id="WP_265721376.1">
    <property type="nucleotide sequence ID" value="NZ_JAPIVK010000010.1"/>
</dbReference>
<sequence>MKVPATWAPLVISSVRDAILYQESLLRSDTIRNPEDYEEHIVQLTELLEYLKAEYKEIEEDAGIPLEKLL</sequence>